<organism evidence="2 3">
    <name type="scientific">Mucilaginibacter gilvus</name>
    <dbReference type="NCBI Taxonomy" id="2305909"/>
    <lineage>
        <taxon>Bacteria</taxon>
        <taxon>Pseudomonadati</taxon>
        <taxon>Bacteroidota</taxon>
        <taxon>Sphingobacteriia</taxon>
        <taxon>Sphingobacteriales</taxon>
        <taxon>Sphingobacteriaceae</taxon>
        <taxon>Mucilaginibacter</taxon>
    </lineage>
</organism>
<evidence type="ECO:0000313" key="3">
    <source>
        <dbReference type="Proteomes" id="UP000286701"/>
    </source>
</evidence>
<keyword evidence="1" id="KW-1133">Transmembrane helix</keyword>
<dbReference type="EMBL" id="SBIW01000002">
    <property type="protein sequence ID" value="RWY55420.1"/>
    <property type="molecule type" value="Genomic_DNA"/>
</dbReference>
<proteinExistence type="predicted"/>
<reference evidence="2 3" key="1">
    <citation type="submission" date="2019-01" db="EMBL/GenBank/DDBJ databases">
        <title>Mucilaginibacter antarcticum sp. nov., isolated from antarctic soil.</title>
        <authorList>
            <person name="Yan Y.-Q."/>
            <person name="Du Z.-J."/>
        </authorList>
    </citation>
    <scope>NUCLEOTIDE SEQUENCE [LARGE SCALE GENOMIC DNA]</scope>
    <source>
        <strain evidence="2 3">F01003</strain>
    </source>
</reference>
<protein>
    <recommendedName>
        <fullName evidence="4">ATP synthase subunit I</fullName>
    </recommendedName>
</protein>
<sequence length="98" mass="10667">MMIVVALIGGFILGILFFGGLWLTVKRTLGSPYVALWLLGSSLIRTGIVLTGFYFMAQGSLLQLLVSVAGFIAGRLLILRLTRQIEQKQVIVTESSPL</sequence>
<dbReference type="OrthoDB" id="467414at2"/>
<evidence type="ECO:0008006" key="4">
    <source>
        <dbReference type="Google" id="ProtNLM"/>
    </source>
</evidence>
<gene>
    <name evidence="2" type="ORF">EPL05_03335</name>
</gene>
<keyword evidence="1" id="KW-0812">Transmembrane</keyword>
<dbReference type="RefSeq" id="WP_128532104.1">
    <property type="nucleotide sequence ID" value="NZ_SBIW01000002.1"/>
</dbReference>
<keyword evidence="3" id="KW-1185">Reference proteome</keyword>
<feature type="transmembrane region" description="Helical" evidence="1">
    <location>
        <begin position="6"/>
        <end position="25"/>
    </location>
</feature>
<dbReference type="AlphaFoldDB" id="A0A444MS12"/>
<dbReference type="Proteomes" id="UP000286701">
    <property type="component" value="Unassembled WGS sequence"/>
</dbReference>
<keyword evidence="1" id="KW-0472">Membrane</keyword>
<dbReference type="InterPro" id="IPR017581">
    <property type="entry name" value="AtpR-like"/>
</dbReference>
<evidence type="ECO:0000256" key="1">
    <source>
        <dbReference type="SAM" id="Phobius"/>
    </source>
</evidence>
<feature type="transmembrane region" description="Helical" evidence="1">
    <location>
        <begin position="34"/>
        <end position="55"/>
    </location>
</feature>
<dbReference type="Pfam" id="PF12966">
    <property type="entry name" value="AtpR"/>
    <property type="match status" value="1"/>
</dbReference>
<evidence type="ECO:0000313" key="2">
    <source>
        <dbReference type="EMBL" id="RWY55420.1"/>
    </source>
</evidence>
<name>A0A444MS12_9SPHI</name>
<comment type="caution">
    <text evidence="2">The sequence shown here is derived from an EMBL/GenBank/DDBJ whole genome shotgun (WGS) entry which is preliminary data.</text>
</comment>
<accession>A0A444MS12</accession>
<feature type="transmembrane region" description="Helical" evidence="1">
    <location>
        <begin position="61"/>
        <end position="78"/>
    </location>
</feature>
<dbReference type="NCBIfam" id="TIGR03165">
    <property type="entry name" value="F1F0_chp_2"/>
    <property type="match status" value="1"/>
</dbReference>